<name>A0A5A7QHI9_STRAF</name>
<gene>
    <name evidence="2" type="ORF">STAS_20750</name>
</gene>
<accession>A0A5A7QHI9</accession>
<organism evidence="2 3">
    <name type="scientific">Striga asiatica</name>
    <name type="common">Asiatic witchweed</name>
    <name type="synonym">Buchnera asiatica</name>
    <dbReference type="NCBI Taxonomy" id="4170"/>
    <lineage>
        <taxon>Eukaryota</taxon>
        <taxon>Viridiplantae</taxon>
        <taxon>Streptophyta</taxon>
        <taxon>Embryophyta</taxon>
        <taxon>Tracheophyta</taxon>
        <taxon>Spermatophyta</taxon>
        <taxon>Magnoliopsida</taxon>
        <taxon>eudicotyledons</taxon>
        <taxon>Gunneridae</taxon>
        <taxon>Pentapetalae</taxon>
        <taxon>asterids</taxon>
        <taxon>lamiids</taxon>
        <taxon>Lamiales</taxon>
        <taxon>Orobanchaceae</taxon>
        <taxon>Buchnereae</taxon>
        <taxon>Striga</taxon>
    </lineage>
</organism>
<reference evidence="3" key="1">
    <citation type="journal article" date="2019" name="Curr. Biol.">
        <title>Genome Sequence of Striga asiatica Provides Insight into the Evolution of Plant Parasitism.</title>
        <authorList>
            <person name="Yoshida S."/>
            <person name="Kim S."/>
            <person name="Wafula E.K."/>
            <person name="Tanskanen J."/>
            <person name="Kim Y.M."/>
            <person name="Honaas L."/>
            <person name="Yang Z."/>
            <person name="Spallek T."/>
            <person name="Conn C.E."/>
            <person name="Ichihashi Y."/>
            <person name="Cheong K."/>
            <person name="Cui S."/>
            <person name="Der J.P."/>
            <person name="Gundlach H."/>
            <person name="Jiao Y."/>
            <person name="Hori C."/>
            <person name="Ishida J.K."/>
            <person name="Kasahara H."/>
            <person name="Kiba T."/>
            <person name="Kim M.S."/>
            <person name="Koo N."/>
            <person name="Laohavisit A."/>
            <person name="Lee Y.H."/>
            <person name="Lumba S."/>
            <person name="McCourt P."/>
            <person name="Mortimer J.C."/>
            <person name="Mutuku J.M."/>
            <person name="Nomura T."/>
            <person name="Sasaki-Sekimoto Y."/>
            <person name="Seto Y."/>
            <person name="Wang Y."/>
            <person name="Wakatake T."/>
            <person name="Sakakibara H."/>
            <person name="Demura T."/>
            <person name="Yamaguchi S."/>
            <person name="Yoneyama K."/>
            <person name="Manabe R.I."/>
            <person name="Nelson D.C."/>
            <person name="Schulman A.H."/>
            <person name="Timko M.P."/>
            <person name="dePamphilis C.W."/>
            <person name="Choi D."/>
            <person name="Shirasu K."/>
        </authorList>
    </citation>
    <scope>NUCLEOTIDE SEQUENCE [LARGE SCALE GENOMIC DNA]</scope>
    <source>
        <strain evidence="3">cv. UVA1</strain>
    </source>
</reference>
<evidence type="ECO:0000313" key="2">
    <source>
        <dbReference type="EMBL" id="GER43877.1"/>
    </source>
</evidence>
<protein>
    <submittedName>
        <fullName evidence="2">Thermolysin</fullName>
    </submittedName>
</protein>
<dbReference type="OrthoDB" id="7214762at2759"/>
<sequence length="124" mass="13981">MNRKKLGTVVKGISKDLTPLPSGKQRQKKSGRGRPTASLIASVRTAVISTEKSRPAEYRNSPNGNGVIFQRVLQVSHHVFTNKPMKWLYDIQNGHYHHKKEKNKPIVHMKPGYLSTMGSYCVRA</sequence>
<evidence type="ECO:0000256" key="1">
    <source>
        <dbReference type="SAM" id="MobiDB-lite"/>
    </source>
</evidence>
<dbReference type="AlphaFoldDB" id="A0A5A7QHI9"/>
<comment type="caution">
    <text evidence="2">The sequence shown here is derived from an EMBL/GenBank/DDBJ whole genome shotgun (WGS) entry which is preliminary data.</text>
</comment>
<evidence type="ECO:0000313" key="3">
    <source>
        <dbReference type="Proteomes" id="UP000325081"/>
    </source>
</evidence>
<dbReference type="Proteomes" id="UP000325081">
    <property type="component" value="Unassembled WGS sequence"/>
</dbReference>
<keyword evidence="3" id="KW-1185">Reference proteome</keyword>
<dbReference type="EMBL" id="BKCP01006737">
    <property type="protein sequence ID" value="GER43877.1"/>
    <property type="molecule type" value="Genomic_DNA"/>
</dbReference>
<feature type="region of interest" description="Disordered" evidence="1">
    <location>
        <begin position="1"/>
        <end position="38"/>
    </location>
</feature>
<proteinExistence type="predicted"/>